<dbReference type="OrthoDB" id="9445642at2759"/>
<evidence type="ECO:0000256" key="4">
    <source>
        <dbReference type="ARBA" id="ARBA00022989"/>
    </source>
</evidence>
<dbReference type="CDD" id="cd00637">
    <property type="entry name" value="7tm_classA_rhodopsin-like"/>
    <property type="match status" value="1"/>
</dbReference>
<keyword evidence="2" id="KW-1003">Cell membrane</keyword>
<dbReference type="Gene3D" id="1.20.1070.10">
    <property type="entry name" value="Rhodopsin 7-helix transmembrane proteins"/>
    <property type="match status" value="1"/>
</dbReference>
<dbReference type="SUPFAM" id="SSF81321">
    <property type="entry name" value="Family A G protein-coupled receptor-like"/>
    <property type="match status" value="1"/>
</dbReference>
<evidence type="ECO:0000259" key="10">
    <source>
        <dbReference type="PROSITE" id="PS50262"/>
    </source>
</evidence>
<sequence>MADLRSETNISHEHAGIQKHDEGFKIAILTCLGVAAVVGLLGNGLVVAVILRAKKMRSVMNRFILHLAISDLIVSTVAIPLFLVVNFKEGIGMKSYSLPICKVARFFQYLSPEASMTLLITIGWNRHQAVVHPLNIMSYGTANKLILGAWVYALLVVSPSLYLTVLKDAPLDPNTNETFTYCATIPATTLPGLIYVMFLGLFGYLFPLATLIVLYGKIYRTVWRRKSGQLGDSRPVEAFIRSRKKVLKMFLTVILVFLVTWLPLLIYISAIEWTVKSTTSHVDYVRLITYSLGLCNSICNPFIYALFNGKFRAGCKDMFTWSVNAAQRGKKSPHGENVAANGARRIREAQNVFTRRGGFHGTKGDENKKPKNSSKKEEESTKESTQSSSLSVNNIIGRRFRSLTDVDCYKGSGSTEVIELVRYKKTMDPDEVFTDFSQSSPKKNRAKNGDNLVRFANEGYSPIMTNGDSDASGNRKVEKSKDGYNILTEDPASLIAEKRARTKSEGYDYKKTKRGLPEQRIFSMPAAFH</sequence>
<feature type="domain" description="G-protein coupled receptors family 1 profile" evidence="10">
    <location>
        <begin position="42"/>
        <end position="304"/>
    </location>
</feature>
<feature type="transmembrane region" description="Helical" evidence="9">
    <location>
        <begin position="288"/>
        <end position="307"/>
    </location>
</feature>
<keyword evidence="12" id="KW-1185">Reference proteome</keyword>
<reference evidence="11 12" key="1">
    <citation type="journal article" date="2018" name="Sci. Rep.">
        <title>Comparative analysis of the Pocillopora damicornis genome highlights role of immune system in coral evolution.</title>
        <authorList>
            <person name="Cunning R."/>
            <person name="Bay R.A."/>
            <person name="Gillette P."/>
            <person name="Baker A.C."/>
            <person name="Traylor-Knowles N."/>
        </authorList>
    </citation>
    <scope>NUCLEOTIDE SEQUENCE [LARGE SCALE GENOMIC DNA]</scope>
    <source>
        <strain evidence="11">RSMAS</strain>
        <tissue evidence="11">Whole animal</tissue>
    </source>
</reference>
<dbReference type="GO" id="GO:0032870">
    <property type="term" value="P:cellular response to hormone stimulus"/>
    <property type="evidence" value="ECO:0007669"/>
    <property type="project" value="TreeGrafter"/>
</dbReference>
<dbReference type="Pfam" id="PF00001">
    <property type="entry name" value="7tm_1"/>
    <property type="match status" value="1"/>
</dbReference>
<evidence type="ECO:0000256" key="9">
    <source>
        <dbReference type="SAM" id="Phobius"/>
    </source>
</evidence>
<feature type="region of interest" description="Disordered" evidence="8">
    <location>
        <begin position="356"/>
        <end position="390"/>
    </location>
</feature>
<keyword evidence="5 9" id="KW-0472">Membrane</keyword>
<feature type="transmembrane region" description="Helical" evidence="9">
    <location>
        <begin position="26"/>
        <end position="51"/>
    </location>
</feature>
<dbReference type="GO" id="GO:0042277">
    <property type="term" value="F:peptide binding"/>
    <property type="evidence" value="ECO:0007669"/>
    <property type="project" value="TreeGrafter"/>
</dbReference>
<evidence type="ECO:0000256" key="1">
    <source>
        <dbReference type="ARBA" id="ARBA00004651"/>
    </source>
</evidence>
<dbReference type="GO" id="GO:0005886">
    <property type="term" value="C:plasma membrane"/>
    <property type="evidence" value="ECO:0007669"/>
    <property type="project" value="UniProtKB-SubCell"/>
</dbReference>
<comment type="similarity">
    <text evidence="7">Belongs to the G-protein coupled receptor 1 family.</text>
</comment>
<keyword evidence="3 7" id="KW-0812">Transmembrane</keyword>
<feature type="transmembrane region" description="Helical" evidence="9">
    <location>
        <begin position="249"/>
        <end position="268"/>
    </location>
</feature>
<dbReference type="PROSITE" id="PS00237">
    <property type="entry name" value="G_PROTEIN_RECEP_F1_1"/>
    <property type="match status" value="1"/>
</dbReference>
<dbReference type="AlphaFoldDB" id="A0A3M6TJR0"/>
<dbReference type="PANTHER" id="PTHR24241:SF76">
    <property type="entry name" value="NEUROPEPTIDE SIFAMIDE RECEPTOR"/>
    <property type="match status" value="1"/>
</dbReference>
<evidence type="ECO:0000313" key="11">
    <source>
        <dbReference type="EMBL" id="RMX41571.1"/>
    </source>
</evidence>
<dbReference type="STRING" id="46731.A0A3M6TJR0"/>
<dbReference type="GO" id="GO:0004930">
    <property type="term" value="F:G protein-coupled receptor activity"/>
    <property type="evidence" value="ECO:0007669"/>
    <property type="project" value="UniProtKB-KW"/>
</dbReference>
<dbReference type="InterPro" id="IPR017452">
    <property type="entry name" value="GPCR_Rhodpsn_7TM"/>
</dbReference>
<feature type="compositionally biased region" description="Basic and acidic residues" evidence="8">
    <location>
        <begin position="362"/>
        <end position="382"/>
    </location>
</feature>
<feature type="transmembrane region" description="Helical" evidence="9">
    <location>
        <begin position="63"/>
        <end position="86"/>
    </location>
</feature>
<dbReference type="PANTHER" id="PTHR24241">
    <property type="entry name" value="NEUROPEPTIDE RECEPTOR-RELATED G-PROTEIN COUPLED RECEPTOR"/>
    <property type="match status" value="1"/>
</dbReference>
<keyword evidence="7" id="KW-0807">Transducer</keyword>
<comment type="caution">
    <text evidence="11">The sequence shown here is derived from an EMBL/GenBank/DDBJ whole genome shotgun (WGS) entry which is preliminary data.</text>
</comment>
<dbReference type="PRINTS" id="PR00237">
    <property type="entry name" value="GPCRRHODOPSN"/>
</dbReference>
<dbReference type="SMART" id="SM01381">
    <property type="entry name" value="7TM_GPCR_Srsx"/>
    <property type="match status" value="1"/>
</dbReference>
<evidence type="ECO:0000256" key="3">
    <source>
        <dbReference type="ARBA" id="ARBA00022692"/>
    </source>
</evidence>
<comment type="subcellular location">
    <subcellularLocation>
        <location evidence="1">Cell membrane</location>
        <topology evidence="1">Multi-pass membrane protein</topology>
    </subcellularLocation>
</comment>
<name>A0A3M6TJR0_POCDA</name>
<evidence type="ECO:0000256" key="8">
    <source>
        <dbReference type="SAM" id="MobiDB-lite"/>
    </source>
</evidence>
<keyword evidence="4 9" id="KW-1133">Transmembrane helix</keyword>
<keyword evidence="6 7" id="KW-0675">Receptor</keyword>
<evidence type="ECO:0000256" key="6">
    <source>
        <dbReference type="ARBA" id="ARBA00023170"/>
    </source>
</evidence>
<evidence type="ECO:0000256" key="7">
    <source>
        <dbReference type="RuleBase" id="RU000688"/>
    </source>
</evidence>
<evidence type="ECO:0000256" key="2">
    <source>
        <dbReference type="ARBA" id="ARBA00022475"/>
    </source>
</evidence>
<proteinExistence type="inferred from homology"/>
<feature type="transmembrane region" description="Helical" evidence="9">
    <location>
        <begin position="145"/>
        <end position="165"/>
    </location>
</feature>
<evidence type="ECO:0000313" key="12">
    <source>
        <dbReference type="Proteomes" id="UP000275408"/>
    </source>
</evidence>
<keyword evidence="7" id="KW-0297">G-protein coupled receptor</keyword>
<dbReference type="Proteomes" id="UP000275408">
    <property type="component" value="Unassembled WGS sequence"/>
</dbReference>
<dbReference type="InterPro" id="IPR000276">
    <property type="entry name" value="GPCR_Rhodpsn"/>
</dbReference>
<accession>A0A3M6TJR0</accession>
<feature type="transmembrane region" description="Helical" evidence="9">
    <location>
        <begin position="193"/>
        <end position="216"/>
    </location>
</feature>
<dbReference type="PROSITE" id="PS50262">
    <property type="entry name" value="G_PROTEIN_RECEP_F1_2"/>
    <property type="match status" value="1"/>
</dbReference>
<feature type="transmembrane region" description="Helical" evidence="9">
    <location>
        <begin position="106"/>
        <end position="124"/>
    </location>
</feature>
<organism evidence="11 12">
    <name type="scientific">Pocillopora damicornis</name>
    <name type="common">Cauliflower coral</name>
    <name type="synonym">Millepora damicornis</name>
    <dbReference type="NCBI Taxonomy" id="46731"/>
    <lineage>
        <taxon>Eukaryota</taxon>
        <taxon>Metazoa</taxon>
        <taxon>Cnidaria</taxon>
        <taxon>Anthozoa</taxon>
        <taxon>Hexacorallia</taxon>
        <taxon>Scleractinia</taxon>
        <taxon>Astrocoeniina</taxon>
        <taxon>Pocilloporidae</taxon>
        <taxon>Pocillopora</taxon>
    </lineage>
</organism>
<gene>
    <name evidence="11" type="ORF">pdam_00008664</name>
</gene>
<protein>
    <recommendedName>
        <fullName evidence="10">G-protein coupled receptors family 1 profile domain-containing protein</fullName>
    </recommendedName>
</protein>
<evidence type="ECO:0000256" key="5">
    <source>
        <dbReference type="ARBA" id="ARBA00023136"/>
    </source>
</evidence>
<dbReference type="EMBL" id="RCHS01003477">
    <property type="protein sequence ID" value="RMX41571.1"/>
    <property type="molecule type" value="Genomic_DNA"/>
</dbReference>